<dbReference type="PANTHER" id="PTHR37940">
    <property type="entry name" value="LYSINE--TRNA LIGASE"/>
    <property type="match status" value="1"/>
</dbReference>
<evidence type="ECO:0000313" key="2">
    <source>
        <dbReference type="EMBL" id="TMQ71467.1"/>
    </source>
</evidence>
<sequence>MRLPRVVATGFTTAFLGDERTLREFVVGDLVVREMQERGEDAVLYLFNDSLDPLNARQLRVGVNKDPELIRRFQPFCGRPICEVPDPYGCHESYSDHHKHGLVERLDGLGIHPIVVDMQRVYAQGHYAPFVSATFAHYDEIKQGIATECENYTLRNLFRIRCPQCLRIDSTEITGTADDTVAYRCEACGLANRESVGGLRGKLSWKLDCAARWNLYHIDTEVFSKAHLADKGTLNVSSLVSKFFGNHMPSIVRYGDLRIEPRLSGRLLEILPPAMLRRLLSERLHSDLDLTTDSIAHFANTFEVRPGMSYSAYVRSELPRAALQAAVAPGLARADAPSPSSALSDAVLVTHGNRFSEFFYQRRHELRWPDARTLAEADFTTARVARDVIDCALTLRHETIAGRSDIKSRLKSYLADTPAAPAVYPFLRKVFRQSHGASITTLLSVLPTEYLAAILLILSCLTGTIRAQGGADDETIDEQGKAA</sequence>
<dbReference type="InterPro" id="IPR002904">
    <property type="entry name" value="Lys-tRNA-ligase"/>
</dbReference>
<dbReference type="GO" id="GO:0005524">
    <property type="term" value="F:ATP binding"/>
    <property type="evidence" value="ECO:0007669"/>
    <property type="project" value="InterPro"/>
</dbReference>
<comment type="caution">
    <text evidence="2">The sequence shown here is derived from an EMBL/GenBank/DDBJ whole genome shotgun (WGS) entry which is preliminary data.</text>
</comment>
<dbReference type="Pfam" id="PF01921">
    <property type="entry name" value="tRNA-synt_1f"/>
    <property type="match status" value="1"/>
</dbReference>
<evidence type="ECO:0000256" key="1">
    <source>
        <dbReference type="ARBA" id="ARBA00022490"/>
    </source>
</evidence>
<dbReference type="GO" id="GO:0006430">
    <property type="term" value="P:lysyl-tRNA aminoacylation"/>
    <property type="evidence" value="ECO:0007669"/>
    <property type="project" value="InterPro"/>
</dbReference>
<dbReference type="AlphaFoldDB" id="A0A538U6H6"/>
<dbReference type="GO" id="GO:0004824">
    <property type="term" value="F:lysine-tRNA ligase activity"/>
    <property type="evidence" value="ECO:0007669"/>
    <property type="project" value="InterPro"/>
</dbReference>
<dbReference type="SUPFAM" id="SSF52374">
    <property type="entry name" value="Nucleotidylyl transferase"/>
    <property type="match status" value="1"/>
</dbReference>
<accession>A0A538U6H6</accession>
<name>A0A538U6H6_UNCEI</name>
<gene>
    <name evidence="2" type="ORF">E6K81_10050</name>
</gene>
<dbReference type="Proteomes" id="UP000319771">
    <property type="component" value="Unassembled WGS sequence"/>
</dbReference>
<reference evidence="2 3" key="1">
    <citation type="journal article" date="2019" name="Nat. Microbiol.">
        <title>Mediterranean grassland soil C-N compound turnover is dependent on rainfall and depth, and is mediated by genomically divergent microorganisms.</title>
        <authorList>
            <person name="Diamond S."/>
            <person name="Andeer P.F."/>
            <person name="Li Z."/>
            <person name="Crits-Christoph A."/>
            <person name="Burstein D."/>
            <person name="Anantharaman K."/>
            <person name="Lane K.R."/>
            <person name="Thomas B.C."/>
            <person name="Pan C."/>
            <person name="Northen T.R."/>
            <person name="Banfield J.F."/>
        </authorList>
    </citation>
    <scope>NUCLEOTIDE SEQUENCE [LARGE SCALE GENOMIC DNA]</scope>
    <source>
        <strain evidence="2">WS_11</strain>
    </source>
</reference>
<dbReference type="GO" id="GO:0005737">
    <property type="term" value="C:cytoplasm"/>
    <property type="evidence" value="ECO:0007669"/>
    <property type="project" value="InterPro"/>
</dbReference>
<dbReference type="EMBL" id="VBPB01000162">
    <property type="protein sequence ID" value="TMQ71467.1"/>
    <property type="molecule type" value="Genomic_DNA"/>
</dbReference>
<keyword evidence="1" id="KW-0963">Cytoplasm</keyword>
<dbReference type="Gene3D" id="3.40.50.620">
    <property type="entry name" value="HUPs"/>
    <property type="match status" value="2"/>
</dbReference>
<dbReference type="InterPro" id="IPR014729">
    <property type="entry name" value="Rossmann-like_a/b/a_fold"/>
</dbReference>
<protein>
    <submittedName>
        <fullName evidence="2">Uncharacterized protein</fullName>
    </submittedName>
</protein>
<dbReference type="PANTHER" id="PTHR37940:SF1">
    <property type="entry name" value="LYSINE--TRNA LIGASE"/>
    <property type="match status" value="1"/>
</dbReference>
<evidence type="ECO:0000313" key="3">
    <source>
        <dbReference type="Proteomes" id="UP000319771"/>
    </source>
</evidence>
<proteinExistence type="predicted"/>
<organism evidence="2 3">
    <name type="scientific">Eiseniibacteriota bacterium</name>
    <dbReference type="NCBI Taxonomy" id="2212470"/>
    <lineage>
        <taxon>Bacteria</taxon>
        <taxon>Candidatus Eiseniibacteriota</taxon>
    </lineage>
</organism>